<proteinExistence type="predicted"/>
<dbReference type="OrthoDB" id="406636at2759"/>
<accession>A0A812IWC8</accession>
<protein>
    <submittedName>
        <fullName evidence="1">Uncharacterized protein</fullName>
    </submittedName>
</protein>
<reference evidence="1" key="1">
    <citation type="submission" date="2021-02" db="EMBL/GenBank/DDBJ databases">
        <authorList>
            <person name="Dougan E. K."/>
            <person name="Rhodes N."/>
            <person name="Thang M."/>
            <person name="Chan C."/>
        </authorList>
    </citation>
    <scope>NUCLEOTIDE SEQUENCE</scope>
</reference>
<dbReference type="EMBL" id="CAJNIZ010000503">
    <property type="protein sequence ID" value="CAE7167856.1"/>
    <property type="molecule type" value="Genomic_DNA"/>
</dbReference>
<comment type="caution">
    <text evidence="1">The sequence shown here is derived from an EMBL/GenBank/DDBJ whole genome shotgun (WGS) entry which is preliminary data.</text>
</comment>
<evidence type="ECO:0000313" key="2">
    <source>
        <dbReference type="Proteomes" id="UP000649617"/>
    </source>
</evidence>
<name>A0A812IWC8_SYMPI</name>
<keyword evidence="2" id="KW-1185">Reference proteome</keyword>
<dbReference type="Proteomes" id="UP000649617">
    <property type="component" value="Unassembled WGS sequence"/>
</dbReference>
<organism evidence="1 2">
    <name type="scientific">Symbiodinium pilosum</name>
    <name type="common">Dinoflagellate</name>
    <dbReference type="NCBI Taxonomy" id="2952"/>
    <lineage>
        <taxon>Eukaryota</taxon>
        <taxon>Sar</taxon>
        <taxon>Alveolata</taxon>
        <taxon>Dinophyceae</taxon>
        <taxon>Suessiales</taxon>
        <taxon>Symbiodiniaceae</taxon>
        <taxon>Symbiodinium</taxon>
    </lineage>
</organism>
<dbReference type="AlphaFoldDB" id="A0A812IWC8"/>
<gene>
    <name evidence="1" type="ORF">SPIL2461_LOCUS605</name>
</gene>
<sequence length="215" mass="24374">MFVQGLGFVQRSAYNKRAKPPALQPIQEEFSEVFCSQASWLCTETFDCLNHTGKLQSEDKLDKQIATASGEPDLTSWCYFQSNWDNVVKSCLVDQDLTRSAHQVYHQVLQQHPQDENDAKYCFLSGHCEDRELNSNSTMEAATKVCDERYPEPDGWKSVGFLDVEMQPLSTKAQADRISKIACARGSYHCTVAYCQETYCKMDHYEQIGGPSGQK</sequence>
<evidence type="ECO:0000313" key="1">
    <source>
        <dbReference type="EMBL" id="CAE7167856.1"/>
    </source>
</evidence>